<dbReference type="EMBL" id="BK003501">
    <property type="protein sequence ID" value="DAA03700.1"/>
    <property type="molecule type" value="Genomic_DNA"/>
</dbReference>
<evidence type="ECO:0000256" key="1">
    <source>
        <dbReference type="SAM" id="MobiDB-lite"/>
    </source>
</evidence>
<accession>Q6IHB5</accession>
<gene>
    <name evidence="2" type="ORF">HDC02821</name>
</gene>
<feature type="compositionally biased region" description="Basic and acidic residues" evidence="1">
    <location>
        <begin position="32"/>
        <end position="42"/>
    </location>
</feature>
<reference evidence="2" key="1">
    <citation type="journal article" date="2003" name="Genome Biol.">
        <title>An integrated gene annotation and transcriptional profiling approach towards the full gene content of the Drosophila genome.</title>
        <authorList>
            <person name="Hild M."/>
            <person name="Beckmann B."/>
            <person name="Haas S.A."/>
            <person name="Koch B."/>
            <person name="Solovyev V."/>
            <person name="Busold C."/>
            <person name="Fellenberg K."/>
            <person name="Boutros M."/>
            <person name="Vingron M."/>
            <person name="Sauer F."/>
            <person name="Hoheisel J.D."/>
            <person name="Paro R."/>
        </authorList>
    </citation>
    <scope>NUCLEOTIDE SEQUENCE</scope>
</reference>
<name>Q6IHB5_DROME</name>
<dbReference type="AlphaFoldDB" id="Q6IHB5"/>
<proteinExistence type="predicted"/>
<protein>
    <submittedName>
        <fullName evidence="2">HDC02821</fullName>
    </submittedName>
</protein>
<sequence>MAASMVAPGIGNSTCLKVLTPPAIQKSPGHPVRQEPSGKYDEGLTSQTAERGSSGLIAPTPTIATKKTIVRSQGIGLKTELNPNKVLAHMHFSRSFQKVSDQIFLLNFRALWGQGFAGSFDQD</sequence>
<evidence type="ECO:0000313" key="2">
    <source>
        <dbReference type="EMBL" id="DAA03700.1"/>
    </source>
</evidence>
<feature type="region of interest" description="Disordered" evidence="1">
    <location>
        <begin position="21"/>
        <end position="58"/>
    </location>
</feature>
<organism evidence="2">
    <name type="scientific">Drosophila melanogaster</name>
    <name type="common">Fruit fly</name>
    <dbReference type="NCBI Taxonomy" id="7227"/>
    <lineage>
        <taxon>Eukaryota</taxon>
        <taxon>Metazoa</taxon>
        <taxon>Ecdysozoa</taxon>
        <taxon>Arthropoda</taxon>
        <taxon>Hexapoda</taxon>
        <taxon>Insecta</taxon>
        <taxon>Pterygota</taxon>
        <taxon>Neoptera</taxon>
        <taxon>Endopterygota</taxon>
        <taxon>Diptera</taxon>
        <taxon>Brachycera</taxon>
        <taxon>Muscomorpha</taxon>
        <taxon>Ephydroidea</taxon>
        <taxon>Drosophilidae</taxon>
        <taxon>Drosophila</taxon>
        <taxon>Sophophora</taxon>
    </lineage>
</organism>